<dbReference type="Gene3D" id="1.10.530.10">
    <property type="match status" value="1"/>
</dbReference>
<feature type="domain" description="RNB" evidence="15">
    <location>
        <begin position="671"/>
        <end position="1008"/>
    </location>
</feature>
<dbReference type="Pfam" id="PF00773">
    <property type="entry name" value="RNB"/>
    <property type="match status" value="1"/>
</dbReference>
<dbReference type="SUPFAM" id="SSF51735">
    <property type="entry name" value="NAD(P)-binding Rossmann-fold domains"/>
    <property type="match status" value="1"/>
</dbReference>
<evidence type="ECO:0000256" key="4">
    <source>
        <dbReference type="ARBA" id="ARBA00009233"/>
    </source>
</evidence>
<keyword evidence="9" id="KW-0269">Exonuclease</keyword>
<dbReference type="EMBL" id="VUJU01010928">
    <property type="protein sequence ID" value="KAF0712422.1"/>
    <property type="molecule type" value="Genomic_DNA"/>
</dbReference>
<dbReference type="GO" id="GO:0006633">
    <property type="term" value="P:fatty acid biosynthetic process"/>
    <property type="evidence" value="ECO:0007669"/>
    <property type="project" value="UniProtKB-KW"/>
</dbReference>
<dbReference type="Pfam" id="PF08206">
    <property type="entry name" value="OB_RNB"/>
    <property type="match status" value="1"/>
</dbReference>
<dbReference type="InterPro" id="IPR012340">
    <property type="entry name" value="NA-bd_OB-fold"/>
</dbReference>
<dbReference type="SMART" id="SM00357">
    <property type="entry name" value="CSP"/>
    <property type="match status" value="1"/>
</dbReference>
<dbReference type="InterPro" id="IPR001900">
    <property type="entry name" value="RNase_II/R"/>
</dbReference>
<comment type="similarity">
    <text evidence="13">Belongs to the RNR ribonuclease family.</text>
</comment>
<dbReference type="Pfam" id="PF01464">
    <property type="entry name" value="SLT"/>
    <property type="match status" value="1"/>
</dbReference>
<evidence type="ECO:0000256" key="3">
    <source>
        <dbReference type="ARBA" id="ARBA00005189"/>
    </source>
</evidence>
<feature type="non-terminal residue" evidence="16">
    <location>
        <position position="1"/>
    </location>
</feature>
<evidence type="ECO:0000256" key="12">
    <source>
        <dbReference type="ARBA" id="ARBA00023160"/>
    </source>
</evidence>
<dbReference type="PROSITE" id="PS00922">
    <property type="entry name" value="TRANSGLYCOSYLASE"/>
    <property type="match status" value="1"/>
</dbReference>
<dbReference type="GO" id="GO:0004527">
    <property type="term" value="F:exonuclease activity"/>
    <property type="evidence" value="ECO:0007669"/>
    <property type="project" value="UniProtKB-KW"/>
</dbReference>
<dbReference type="Gene3D" id="1.10.40.30">
    <property type="entry name" value="Fumarase/aspartase (C-terminal domain)"/>
    <property type="match status" value="1"/>
</dbReference>
<dbReference type="CDD" id="cd16893">
    <property type="entry name" value="LT_MltC_MltE"/>
    <property type="match status" value="1"/>
</dbReference>
<dbReference type="Pfam" id="PF13561">
    <property type="entry name" value="adh_short_C2"/>
    <property type="match status" value="1"/>
</dbReference>
<dbReference type="Gene3D" id="1.20.200.10">
    <property type="entry name" value="Fumarase/aspartase (Central domain)"/>
    <property type="match status" value="1"/>
</dbReference>
<accession>A0A6G0VZI3</accession>
<dbReference type="GO" id="GO:0004318">
    <property type="term" value="F:enoyl-[acyl-carrier-protein] reductase (NADH) activity"/>
    <property type="evidence" value="ECO:0007669"/>
    <property type="project" value="InterPro"/>
</dbReference>
<evidence type="ECO:0000256" key="1">
    <source>
        <dbReference type="ARBA" id="ARBA00004706"/>
    </source>
</evidence>
<dbReference type="GO" id="GO:0004540">
    <property type="term" value="F:RNA nuclease activity"/>
    <property type="evidence" value="ECO:0007669"/>
    <property type="project" value="InterPro"/>
</dbReference>
<dbReference type="InterPro" id="IPR013539">
    <property type="entry name" value="PurB_C"/>
</dbReference>
<evidence type="ECO:0000256" key="8">
    <source>
        <dbReference type="ARBA" id="ARBA00022832"/>
    </source>
</evidence>
<comment type="pathway">
    <text evidence="3">Lipid metabolism.</text>
</comment>
<evidence type="ECO:0000259" key="14">
    <source>
        <dbReference type="SMART" id="SM00357"/>
    </source>
</evidence>
<gene>
    <name evidence="16" type="ORF">FWK35_00030825</name>
</gene>
<evidence type="ECO:0000256" key="7">
    <source>
        <dbReference type="ARBA" id="ARBA00022801"/>
    </source>
</evidence>
<dbReference type="SUPFAM" id="SSF48557">
    <property type="entry name" value="L-aspartase-like"/>
    <property type="match status" value="1"/>
</dbReference>
<dbReference type="InterPro" id="IPR002347">
    <property type="entry name" value="SDR_fam"/>
</dbReference>
<evidence type="ECO:0000313" key="16">
    <source>
        <dbReference type="EMBL" id="KAF0712422.1"/>
    </source>
</evidence>
<dbReference type="InterPro" id="IPR008948">
    <property type="entry name" value="L-Aspartase-like"/>
</dbReference>
<evidence type="ECO:0000313" key="17">
    <source>
        <dbReference type="Proteomes" id="UP000478052"/>
    </source>
</evidence>
<evidence type="ECO:0000256" key="2">
    <source>
        <dbReference type="ARBA" id="ARBA00004734"/>
    </source>
</evidence>
<protein>
    <submittedName>
        <fullName evidence="16">Uncharacterized protein</fullName>
    </submittedName>
</protein>
<dbReference type="InterPro" id="IPR023346">
    <property type="entry name" value="Lysozyme-like_dom_sf"/>
</dbReference>
<dbReference type="InterPro" id="IPR022761">
    <property type="entry name" value="Fumarate_lyase_N"/>
</dbReference>
<dbReference type="SUPFAM" id="SSF53955">
    <property type="entry name" value="Lysozyme-like"/>
    <property type="match status" value="1"/>
</dbReference>
<evidence type="ECO:0000256" key="11">
    <source>
        <dbReference type="ARBA" id="ARBA00023098"/>
    </source>
</evidence>
<organism evidence="16 17">
    <name type="scientific">Aphis craccivora</name>
    <name type="common">Cowpea aphid</name>
    <dbReference type="NCBI Taxonomy" id="307492"/>
    <lineage>
        <taxon>Eukaryota</taxon>
        <taxon>Metazoa</taxon>
        <taxon>Ecdysozoa</taxon>
        <taxon>Arthropoda</taxon>
        <taxon>Hexapoda</taxon>
        <taxon>Insecta</taxon>
        <taxon>Pterygota</taxon>
        <taxon>Neoptera</taxon>
        <taxon>Paraneoptera</taxon>
        <taxon>Hemiptera</taxon>
        <taxon>Sternorrhyncha</taxon>
        <taxon>Aphidomorpha</taxon>
        <taxon>Aphidoidea</taxon>
        <taxon>Aphididae</taxon>
        <taxon>Aphidini</taxon>
        <taxon>Aphis</taxon>
        <taxon>Aphis</taxon>
    </lineage>
</organism>
<dbReference type="AlphaFoldDB" id="A0A6G0VZI3"/>
<comment type="similarity">
    <text evidence="4">Belongs to the short-chain dehydrogenases/reductases (SDR) family. FabI subfamily.</text>
</comment>
<dbReference type="InterPro" id="IPR000189">
    <property type="entry name" value="Transglyc_AS"/>
</dbReference>
<comment type="pathway">
    <text evidence="1">Purine metabolism; IMP biosynthesis via de novo pathway; 5-amino-1-(5-phospho-D-ribosyl)imidazole-4-carboxamide from 5-amino-1-(5-phospho-D-ribosyl)imidazole-4-carboxylate: step 2/2.</text>
</comment>
<dbReference type="Pfam" id="PF08328">
    <property type="entry name" value="ASL_C"/>
    <property type="match status" value="1"/>
</dbReference>
<dbReference type="GO" id="GO:0016020">
    <property type="term" value="C:membrane"/>
    <property type="evidence" value="ECO:0007669"/>
    <property type="project" value="InterPro"/>
</dbReference>
<evidence type="ECO:0000259" key="15">
    <source>
        <dbReference type="SMART" id="SM00955"/>
    </source>
</evidence>
<keyword evidence="7" id="KW-0378">Hydrolase</keyword>
<feature type="domain" description="Cold-shock" evidence="14">
    <location>
        <begin position="627"/>
        <end position="683"/>
    </location>
</feature>
<dbReference type="Pfam" id="PF00206">
    <property type="entry name" value="Lyase_1"/>
    <property type="match status" value="1"/>
</dbReference>
<dbReference type="InterPro" id="IPR008258">
    <property type="entry name" value="Transglycosylase_SLT_dom_1"/>
</dbReference>
<dbReference type="PROSITE" id="PS01175">
    <property type="entry name" value="RIBONUCLEASE_II"/>
    <property type="match status" value="1"/>
</dbReference>
<dbReference type="SMART" id="SM00955">
    <property type="entry name" value="RNB"/>
    <property type="match status" value="1"/>
</dbReference>
<dbReference type="GO" id="GO:0006188">
    <property type="term" value="P:IMP biosynthetic process"/>
    <property type="evidence" value="ECO:0007669"/>
    <property type="project" value="InterPro"/>
</dbReference>
<dbReference type="Proteomes" id="UP000478052">
    <property type="component" value="Unassembled WGS sequence"/>
</dbReference>
<comment type="caution">
    <text evidence="16">The sequence shown here is derived from an EMBL/GenBank/DDBJ whole genome shotgun (WGS) entry which is preliminary data.</text>
</comment>
<dbReference type="InterPro" id="IPR022966">
    <property type="entry name" value="RNase_II/R_CS"/>
</dbReference>
<dbReference type="CDD" id="cd05372">
    <property type="entry name" value="ENR_SDR"/>
    <property type="match status" value="1"/>
</dbReference>
<dbReference type="Gene3D" id="2.40.50.640">
    <property type="match status" value="1"/>
</dbReference>
<keyword evidence="11" id="KW-0443">Lipid metabolism</keyword>
<dbReference type="InterPro" id="IPR047136">
    <property type="entry name" value="PurB_bact"/>
</dbReference>
<dbReference type="PANTHER" id="PTHR43411:SF1">
    <property type="entry name" value="ADENYLOSUCCINATE LYASE"/>
    <property type="match status" value="1"/>
</dbReference>
<dbReference type="PANTHER" id="PTHR43411">
    <property type="entry name" value="ADENYLOSUCCINATE LYASE"/>
    <property type="match status" value="1"/>
</dbReference>
<evidence type="ECO:0000256" key="13">
    <source>
        <dbReference type="RuleBase" id="RU003901"/>
    </source>
</evidence>
<dbReference type="SUPFAM" id="SSF50249">
    <property type="entry name" value="Nucleic acid-binding proteins"/>
    <property type="match status" value="4"/>
</dbReference>
<evidence type="ECO:0000256" key="10">
    <source>
        <dbReference type="ARBA" id="ARBA00023002"/>
    </source>
</evidence>
<sequence>ILAKFNGTTGNYNAHLAAYPNVNWHIISKEFITSLNLIWNPCTTQIEPHDYIAEIFGCISLFNTILIDFNRDIWGYISLNYFKQTSIDHEVVLRNIGLALSYSVIAYYSVLNGMKKLKINHAQLLRNLNQNWSILSEAIQTVMRRYNIKSSYEQLKKLTRGKEINKIDIHKFISSLNIPEIEKKRCNKPINIKKIFPLNKKQIEKRIYHWNYFIKNASNKYNIDEKLIKSIIYVESAGNPFAKSSSNAIGLMQIKPSAAGLDIYRLIGKKGQPSVTELYNPRININIGTSYLRLLQTRNLIGIKNKEIMRYATIVSYVNGTSALLKIFSKDKQTAIKIINTMTIKNIELFKKSKKILITGISNERSIALGIAKALYKQKAELSFVCQNKKIINKIKHLINSMSVNTIFFCDVSSDENIKELFFNLKKIWNKFDGFVHSIAYCPKEQMHQDFVESSTKESFNLAHEISSYSFLSMARESKNMLNKFSSLITLSYLGSQRVLSNYNMMGLAKASLESNVRYMAHALGKKNIRVNGISSGPIKTVSSYQIKNFSKIQKYQKSVSFIKSYITSRQIGNVAAFLCSNLSIGITGSIIYVDNGFNLGLIIMFQNNPLLKQLKKNLHKQTPRVEGIVKSTERGFGFLEVDPQKSYFIPPKNMKKVMHGDKISALLKIEKDREIVDPEILIEPFLKRFVGKIEKKDNKLFILPDYPFLKDLIIICYPKKNCTNLFQTGDWAVANLVQHKLNGHSVFSAELIEEILSENICSLIPNERRPVLACSITINKNGNISNIADFFLAWIISKEKLSYEDVSNWIEKKGCWEPSKKSIQNQILLLYQLCLSRIKWRKLHAVLFKDSLEYRFQFSETGKVKNVVVEKRRIAHKIIEESMIIANIVAANFLSKNLGFGIYNIHSGFDCINAENTVSFLKNYNLKFTAKEIMTLKGFCNLRRVLNILSNDYINSRVRRYQSFGDFSTTPSPHFALGFSEYATWTSPIRKYSDMINHRLLKSIITKEKTIKPNEEIKLKISEQRRKNRIAERDITDWLYTILLQKKEYQNKKFSAEIIDVSRSGIRAKIIENGANVFIPALFLHPIREELILNQEIGQVFINVSDLIQIIL</sequence>
<keyword evidence="6" id="KW-0540">Nuclease</keyword>
<keyword evidence="10" id="KW-0560">Oxidoreductase</keyword>
<dbReference type="InterPro" id="IPR036291">
    <property type="entry name" value="NAD(P)-bd_dom_sf"/>
</dbReference>
<dbReference type="OrthoDB" id="417891at2759"/>
<dbReference type="GO" id="GO:0003723">
    <property type="term" value="F:RNA binding"/>
    <property type="evidence" value="ECO:0007669"/>
    <property type="project" value="InterPro"/>
</dbReference>
<dbReference type="GO" id="GO:0000270">
    <property type="term" value="P:peptidoglycan metabolic process"/>
    <property type="evidence" value="ECO:0007669"/>
    <property type="project" value="InterPro"/>
</dbReference>
<dbReference type="InterPro" id="IPR011129">
    <property type="entry name" value="CSD"/>
</dbReference>
<evidence type="ECO:0000256" key="9">
    <source>
        <dbReference type="ARBA" id="ARBA00022839"/>
    </source>
</evidence>
<keyword evidence="12" id="KW-0275">Fatty acid biosynthesis</keyword>
<dbReference type="Gene3D" id="2.40.50.140">
    <property type="entry name" value="Nucleic acid-binding proteins"/>
    <property type="match status" value="2"/>
</dbReference>
<dbReference type="Gene3D" id="1.10.8.400">
    <property type="entry name" value="Enoyl acyl carrier protein reductase"/>
    <property type="match status" value="1"/>
</dbReference>
<reference evidence="16 17" key="1">
    <citation type="submission" date="2019-08" db="EMBL/GenBank/DDBJ databases">
        <title>Whole genome of Aphis craccivora.</title>
        <authorList>
            <person name="Voronova N.V."/>
            <person name="Shulinski R.S."/>
            <person name="Bandarenka Y.V."/>
            <person name="Zhorov D.G."/>
            <person name="Warner D."/>
        </authorList>
    </citation>
    <scope>NUCLEOTIDE SEQUENCE [LARGE SCALE GENOMIC DNA]</scope>
    <source>
        <strain evidence="16">180601</strain>
        <tissue evidence="16">Whole Body</tissue>
    </source>
</reference>
<name>A0A6G0VZI3_APHCR</name>
<evidence type="ECO:0000256" key="6">
    <source>
        <dbReference type="ARBA" id="ARBA00022722"/>
    </source>
</evidence>
<keyword evidence="8" id="KW-0276">Fatty acid metabolism</keyword>
<dbReference type="GO" id="GO:0004018">
    <property type="term" value="F:N6-(1,2-dicarboxyethyl)AMP AMP-lyase (fumarate-forming) activity"/>
    <property type="evidence" value="ECO:0007669"/>
    <property type="project" value="InterPro"/>
</dbReference>
<dbReference type="InterPro" id="IPR014358">
    <property type="entry name" value="Enoyl-ACP_Rdtase_NADH"/>
</dbReference>
<dbReference type="InterPro" id="IPR013223">
    <property type="entry name" value="RNase_B_OB_dom"/>
</dbReference>
<keyword evidence="17" id="KW-1185">Reference proteome</keyword>
<comment type="pathway">
    <text evidence="2">Purine metabolism; AMP biosynthesis via de novo pathway; AMP from IMP: step 2/2.</text>
</comment>
<dbReference type="GO" id="GO:0005829">
    <property type="term" value="C:cytosol"/>
    <property type="evidence" value="ECO:0007669"/>
    <property type="project" value="TreeGrafter"/>
</dbReference>
<proteinExistence type="inferred from homology"/>
<keyword evidence="5" id="KW-0444">Lipid biosynthesis</keyword>
<dbReference type="GO" id="GO:0008933">
    <property type="term" value="F:peptidoglycan lytic transglycosylase activity"/>
    <property type="evidence" value="ECO:0007669"/>
    <property type="project" value="InterPro"/>
</dbReference>
<feature type="non-terminal residue" evidence="16">
    <location>
        <position position="1113"/>
    </location>
</feature>
<evidence type="ECO:0000256" key="5">
    <source>
        <dbReference type="ARBA" id="ARBA00022516"/>
    </source>
</evidence>
<dbReference type="Gene3D" id="3.40.50.720">
    <property type="entry name" value="NAD(P)-binding Rossmann-like Domain"/>
    <property type="match status" value="1"/>
</dbReference>